<proteinExistence type="predicted"/>
<gene>
    <name evidence="1" type="ORF">CPELLU_LOCUS19441</name>
</gene>
<accession>A0A9N9KAI2</accession>
<dbReference type="Proteomes" id="UP000789759">
    <property type="component" value="Unassembled WGS sequence"/>
</dbReference>
<evidence type="ECO:0000313" key="1">
    <source>
        <dbReference type="EMBL" id="CAG8818426.1"/>
    </source>
</evidence>
<sequence>DKMTNDSIPFARINILFARDFMQLLPVLDVTLYMPNKINHFFSLPNLQMIKGIKQKHDIDPLLFSPWTVVNTTDDPFYTSILENMHCENLMKTQILALRSKVLGNNKINSPE</sequence>
<comment type="caution">
    <text evidence="1">The sequence shown here is derived from an EMBL/GenBank/DDBJ whole genome shotgun (WGS) entry which is preliminary data.</text>
</comment>
<dbReference type="EMBL" id="CAJVQA010046688">
    <property type="protein sequence ID" value="CAG8818426.1"/>
    <property type="molecule type" value="Genomic_DNA"/>
</dbReference>
<organism evidence="1 2">
    <name type="scientific">Cetraspora pellucida</name>
    <dbReference type="NCBI Taxonomy" id="1433469"/>
    <lineage>
        <taxon>Eukaryota</taxon>
        <taxon>Fungi</taxon>
        <taxon>Fungi incertae sedis</taxon>
        <taxon>Mucoromycota</taxon>
        <taxon>Glomeromycotina</taxon>
        <taxon>Glomeromycetes</taxon>
        <taxon>Diversisporales</taxon>
        <taxon>Gigasporaceae</taxon>
        <taxon>Cetraspora</taxon>
    </lineage>
</organism>
<feature type="non-terminal residue" evidence="1">
    <location>
        <position position="112"/>
    </location>
</feature>
<dbReference type="OrthoDB" id="2325450at2759"/>
<reference evidence="1" key="1">
    <citation type="submission" date="2021-06" db="EMBL/GenBank/DDBJ databases">
        <authorList>
            <person name="Kallberg Y."/>
            <person name="Tangrot J."/>
            <person name="Rosling A."/>
        </authorList>
    </citation>
    <scope>NUCLEOTIDE SEQUENCE</scope>
    <source>
        <strain evidence="1">FL966</strain>
    </source>
</reference>
<name>A0A9N9KAI2_9GLOM</name>
<protein>
    <submittedName>
        <fullName evidence="1">537_t:CDS:1</fullName>
    </submittedName>
</protein>
<evidence type="ECO:0000313" key="2">
    <source>
        <dbReference type="Proteomes" id="UP000789759"/>
    </source>
</evidence>
<keyword evidence="2" id="KW-1185">Reference proteome</keyword>
<dbReference type="AlphaFoldDB" id="A0A9N9KAI2"/>